<proteinExistence type="predicted"/>
<accession>A0ABD3HV94</accession>
<gene>
    <name evidence="1" type="ORF">R1sor_009506</name>
</gene>
<protein>
    <submittedName>
        <fullName evidence="1">Uncharacterized protein</fullName>
    </submittedName>
</protein>
<dbReference type="EMBL" id="JBJQOH010000002">
    <property type="protein sequence ID" value="KAL3695430.1"/>
    <property type="molecule type" value="Genomic_DNA"/>
</dbReference>
<organism evidence="1 2">
    <name type="scientific">Riccia sorocarpa</name>
    <dbReference type="NCBI Taxonomy" id="122646"/>
    <lineage>
        <taxon>Eukaryota</taxon>
        <taxon>Viridiplantae</taxon>
        <taxon>Streptophyta</taxon>
        <taxon>Embryophyta</taxon>
        <taxon>Marchantiophyta</taxon>
        <taxon>Marchantiopsida</taxon>
        <taxon>Marchantiidae</taxon>
        <taxon>Marchantiales</taxon>
        <taxon>Ricciaceae</taxon>
        <taxon>Riccia</taxon>
    </lineage>
</organism>
<reference evidence="1 2" key="1">
    <citation type="submission" date="2024-09" db="EMBL/GenBank/DDBJ databases">
        <title>Chromosome-scale assembly of Riccia sorocarpa.</title>
        <authorList>
            <person name="Paukszto L."/>
        </authorList>
    </citation>
    <scope>NUCLEOTIDE SEQUENCE [LARGE SCALE GENOMIC DNA]</scope>
    <source>
        <strain evidence="1">LP-2024</strain>
        <tissue evidence="1">Aerial parts of the thallus</tissue>
    </source>
</reference>
<evidence type="ECO:0000313" key="1">
    <source>
        <dbReference type="EMBL" id="KAL3695430.1"/>
    </source>
</evidence>
<dbReference type="Proteomes" id="UP001633002">
    <property type="component" value="Unassembled WGS sequence"/>
</dbReference>
<sequence>MGEVHVSLFQDREKEQADLRARTQNLRIVGLSEDVKEDPRSTVLTLFREIQVQNLVIKHASWVGRLDTDPRALLVRFPSNDAKEEVLHNRAMLQERRVWLDPDLMPTQLEERKKEISKVKTATAARWIAYLKDGRAVVTTHEHPFAHIAQEVLSLSDSVRFGLLGTSMDGLGLSKLFWARR</sequence>
<keyword evidence="2" id="KW-1185">Reference proteome</keyword>
<dbReference type="AlphaFoldDB" id="A0ABD3HV94"/>
<comment type="caution">
    <text evidence="1">The sequence shown here is derived from an EMBL/GenBank/DDBJ whole genome shotgun (WGS) entry which is preliminary data.</text>
</comment>
<name>A0ABD3HV94_9MARC</name>
<evidence type="ECO:0000313" key="2">
    <source>
        <dbReference type="Proteomes" id="UP001633002"/>
    </source>
</evidence>